<organism evidence="1">
    <name type="scientific">Lactococcus cremoris subsp. cremoris IBB477</name>
    <dbReference type="NCBI Taxonomy" id="1449093"/>
    <lineage>
        <taxon>Bacteria</taxon>
        <taxon>Bacillati</taxon>
        <taxon>Bacillota</taxon>
        <taxon>Bacilli</taxon>
        <taxon>Lactobacillales</taxon>
        <taxon>Streptococcaceae</taxon>
        <taxon>Lactococcus</taxon>
        <taxon>Lactococcus cremoris subsp. cremoris</taxon>
    </lineage>
</organism>
<proteinExistence type="predicted"/>
<name>A0A1E7G2C9_LACLC</name>
<dbReference type="EMBL" id="JMMZ01000029">
    <property type="protein sequence ID" value="OEU39110.1"/>
    <property type="molecule type" value="Genomic_DNA"/>
</dbReference>
<protein>
    <recommendedName>
        <fullName evidence="2">DUF1643 domain-containing protein</fullName>
    </recommendedName>
</protein>
<gene>
    <name evidence="1" type="ORF">AJ89_10310</name>
</gene>
<comment type="caution">
    <text evidence="1">The sequence shown here is derived from an EMBL/GenBank/DDBJ whole genome shotgun (WGS) entry which is preliminary data.</text>
</comment>
<dbReference type="Proteomes" id="UP000176236">
    <property type="component" value="Chromosome"/>
</dbReference>
<evidence type="ECO:0008006" key="2">
    <source>
        <dbReference type="Google" id="ProtNLM"/>
    </source>
</evidence>
<dbReference type="AlphaFoldDB" id="A0A1E7G2C9"/>
<dbReference type="Pfam" id="PF07799">
    <property type="entry name" value="DUF1643"/>
    <property type="match status" value="1"/>
</dbReference>
<dbReference type="InterPro" id="IPR012441">
    <property type="entry name" value="DUF1643"/>
</dbReference>
<accession>A0A1E7G2C9</accession>
<reference evidence="1" key="1">
    <citation type="journal article" date="2016" name="Appl. Microbiol. Biotechnol.">
        <title>Adhesion of the genome-sequenced Lactococcus lactis subsp. cremoris IBB477 strain is mediated by specific molecular determinants.</title>
        <authorList>
            <person name="Radziwill-Bienkowska J.M."/>
            <person name="Le D.T."/>
            <person name="Szczesny P."/>
            <person name="Duviau M.P."/>
            <person name="Aleksandrzak-Piekarczyk T."/>
            <person name="Loubiere P."/>
            <person name="Mercier-Bonin M."/>
            <person name="Bardowski J.K."/>
            <person name="Kowalczyk M."/>
        </authorList>
    </citation>
    <scope>NUCLEOTIDE SEQUENCE [LARGE SCALE GENOMIC DNA]</scope>
    <source>
        <strain evidence="1">IBB477</strain>
    </source>
</reference>
<evidence type="ECO:0000313" key="1">
    <source>
        <dbReference type="EMBL" id="OEU39110.1"/>
    </source>
</evidence>
<sequence>MSYSKICKPMNLPKQESSTTDVIYDEKKEKRYLLERRWGKEGKVLCGFMMNPSNASHLNSDQTVDQLVNYAEKNDYVALIIVNAVSFIEPQSRKLKNSTIHSADPTNWSFIDEAFNKSDRIIFATGVKGQQALYKFIDSGDNQVIRILRTYREKFYCYDLKLSPKQKNFYYTPHLRPQYNKKAYIDEVPKPISTFPNYKNIFRE</sequence>